<dbReference type="GeneID" id="65102699"/>
<organism evidence="1">
    <name type="scientific">Vombatid gammaherpesvirus 1</name>
    <dbReference type="NCBI Taxonomy" id="2052651"/>
    <lineage>
        <taxon>Viruses</taxon>
        <taxon>Duplodnaviria</taxon>
        <taxon>Heunggongvirae</taxon>
        <taxon>Peploviricota</taxon>
        <taxon>Herviviricetes</taxon>
        <taxon>Herpesvirales</taxon>
        <taxon>Orthoherpesviridae</taxon>
        <taxon>Gammaherpesvirinae</taxon>
        <taxon>Manticavirus</taxon>
        <taxon>Manticavirus vombatidgamma1</taxon>
    </lineage>
</organism>
<sequence length="175" mass="19815">MDKVVLYSSLIWLTLGIIEPKSYEAPLQSYLGLAQGCCDVVYLNNSVFRPWKYENIHFMGPDKCRNTSMVSMYRFKVNKSRSFRCGNGFNVMSFFIALLDFIGTKRTSREEELFSLLIKMKKVYLTTFSSNTTDTSQFSIVKFALSSNTGSVKPKVSTARPSVYGYETSPAVSYG</sequence>
<dbReference type="KEGG" id="vg:65102699"/>
<accession>A0A3S8D7K6</accession>
<evidence type="ECO:0000313" key="2">
    <source>
        <dbReference type="Proteomes" id="UP000679767"/>
    </source>
</evidence>
<dbReference type="InterPro" id="IPR020175">
    <property type="entry name" value="Herpes_gL_rhadinovirus"/>
</dbReference>
<name>A0A3S8D7K6_9GAMA</name>
<keyword evidence="2" id="KW-1185">Reference proteome</keyword>
<reference evidence="1" key="1">
    <citation type="submission" date="2017-11" db="EMBL/GenBank/DDBJ databases">
        <title>The distinct marsupial branch of gammaherpesviruses includes novel host-derived genes seldom found in other viruses.</title>
        <authorList>
            <person name="Vaz P.K."/>
        </authorList>
    </citation>
    <scope>NUCLEOTIDE SEQUENCE</scope>
    <source>
        <strain evidence="1">V3187/11</strain>
    </source>
</reference>
<dbReference type="GO" id="GO:0019064">
    <property type="term" value="P:fusion of virus membrane with host plasma membrane"/>
    <property type="evidence" value="ECO:0007669"/>
    <property type="project" value="InterPro"/>
</dbReference>
<dbReference type="InterPro" id="IPR038313">
    <property type="entry name" value="Herpes_gL_rhadinovirus_sf"/>
</dbReference>
<protein>
    <submittedName>
        <fullName evidence="1">Glycoprotein L</fullName>
    </submittedName>
</protein>
<dbReference type="Pfam" id="PF11108">
    <property type="entry name" value="Phage_glycop_gL"/>
    <property type="match status" value="1"/>
</dbReference>
<dbReference type="RefSeq" id="YP_010087415.1">
    <property type="nucleotide sequence ID" value="NC_055554.1"/>
</dbReference>
<dbReference type="Proteomes" id="UP000679767">
    <property type="component" value="Segment"/>
</dbReference>
<dbReference type="PROSITE" id="PS52026">
    <property type="entry name" value="GL_GHV"/>
    <property type="match status" value="1"/>
</dbReference>
<dbReference type="Gene3D" id="3.10.390.20">
    <property type="entry name" value="Viral glycoprotein L"/>
    <property type="match status" value="1"/>
</dbReference>
<evidence type="ECO:0000313" key="1">
    <source>
        <dbReference type="EMBL" id="AZB49145.1"/>
    </source>
</evidence>
<dbReference type="EMBL" id="MG452721">
    <property type="protein sequence ID" value="AZB49145.1"/>
    <property type="molecule type" value="Genomic_DNA"/>
</dbReference>
<proteinExistence type="predicted"/>
<gene>
    <name evidence="1" type="primary">ORF47</name>
</gene>